<organism evidence="1 2">
    <name type="scientific">Trema orientale</name>
    <name type="common">Charcoal tree</name>
    <name type="synonym">Celtis orientalis</name>
    <dbReference type="NCBI Taxonomy" id="63057"/>
    <lineage>
        <taxon>Eukaryota</taxon>
        <taxon>Viridiplantae</taxon>
        <taxon>Streptophyta</taxon>
        <taxon>Embryophyta</taxon>
        <taxon>Tracheophyta</taxon>
        <taxon>Spermatophyta</taxon>
        <taxon>Magnoliopsida</taxon>
        <taxon>eudicotyledons</taxon>
        <taxon>Gunneridae</taxon>
        <taxon>Pentapetalae</taxon>
        <taxon>rosids</taxon>
        <taxon>fabids</taxon>
        <taxon>Rosales</taxon>
        <taxon>Cannabaceae</taxon>
        <taxon>Trema</taxon>
    </lineage>
</organism>
<keyword evidence="2" id="KW-1185">Reference proteome</keyword>
<sequence length="134" mass="15128">MANSRIARFITEVAPPQFISVMRHRTSKVLDTINEEERDVCADDSPNLSPTKAAIISSSSSSASGSISTTTACGSLNSKDFPRAAMTVNETIHHFGFVCLRTALFRFERVDGRRWWLKIRLEGWNSCTKEWRME</sequence>
<reference evidence="2" key="1">
    <citation type="submission" date="2016-06" db="EMBL/GenBank/DDBJ databases">
        <title>Parallel loss of symbiosis genes in relatives of nitrogen-fixing non-legume Parasponia.</title>
        <authorList>
            <person name="Van Velzen R."/>
            <person name="Holmer R."/>
            <person name="Bu F."/>
            <person name="Rutten L."/>
            <person name="Van Zeijl A."/>
            <person name="Liu W."/>
            <person name="Santuari L."/>
            <person name="Cao Q."/>
            <person name="Sharma T."/>
            <person name="Shen D."/>
            <person name="Roswanjaya Y."/>
            <person name="Wardhani T."/>
            <person name="Kalhor M.S."/>
            <person name="Jansen J."/>
            <person name="Van den Hoogen J."/>
            <person name="Gungor B."/>
            <person name="Hartog M."/>
            <person name="Hontelez J."/>
            <person name="Verver J."/>
            <person name="Yang W.-C."/>
            <person name="Schijlen E."/>
            <person name="Repin R."/>
            <person name="Schilthuizen M."/>
            <person name="Schranz E."/>
            <person name="Heidstra R."/>
            <person name="Miyata K."/>
            <person name="Fedorova E."/>
            <person name="Kohlen W."/>
            <person name="Bisseling T."/>
            <person name="Smit S."/>
            <person name="Geurts R."/>
        </authorList>
    </citation>
    <scope>NUCLEOTIDE SEQUENCE [LARGE SCALE GENOMIC DNA]</scope>
    <source>
        <strain evidence="2">cv. RG33-2</strain>
    </source>
</reference>
<dbReference type="EMBL" id="JXTC01000196">
    <property type="protein sequence ID" value="PON82355.1"/>
    <property type="molecule type" value="Genomic_DNA"/>
</dbReference>
<dbReference type="AlphaFoldDB" id="A0A2P5E9X8"/>
<dbReference type="OrthoDB" id="783496at2759"/>
<evidence type="ECO:0000313" key="2">
    <source>
        <dbReference type="Proteomes" id="UP000237000"/>
    </source>
</evidence>
<gene>
    <name evidence="1" type="ORF">TorRG33x02_218500</name>
</gene>
<comment type="caution">
    <text evidence="1">The sequence shown here is derived from an EMBL/GenBank/DDBJ whole genome shotgun (WGS) entry which is preliminary data.</text>
</comment>
<dbReference type="PANTHER" id="PTHR35101">
    <property type="entry name" value="OS02G0162600 PROTEIN"/>
    <property type="match status" value="1"/>
</dbReference>
<dbReference type="PANTHER" id="PTHR35101:SF12">
    <property type="entry name" value="OS02G0162600 PROTEIN"/>
    <property type="match status" value="1"/>
</dbReference>
<accession>A0A2P5E9X8</accession>
<evidence type="ECO:0000313" key="1">
    <source>
        <dbReference type="EMBL" id="PON82355.1"/>
    </source>
</evidence>
<dbReference type="InParanoid" id="A0A2P5E9X8"/>
<dbReference type="Proteomes" id="UP000237000">
    <property type="component" value="Unassembled WGS sequence"/>
</dbReference>
<protein>
    <submittedName>
        <fullName evidence="1">Uncharacterized protein</fullName>
    </submittedName>
</protein>
<name>A0A2P5E9X8_TREOI</name>
<proteinExistence type="predicted"/>